<feature type="compositionally biased region" description="Basic and acidic residues" evidence="1">
    <location>
        <begin position="38"/>
        <end position="47"/>
    </location>
</feature>
<dbReference type="EMBL" id="JABWDY010032673">
    <property type="protein sequence ID" value="KAF5184003.1"/>
    <property type="molecule type" value="Genomic_DNA"/>
</dbReference>
<gene>
    <name evidence="2" type="ORF">FRX31_026410</name>
</gene>
<accession>A0A7J6VGH6</accession>
<proteinExistence type="predicted"/>
<evidence type="ECO:0000313" key="3">
    <source>
        <dbReference type="Proteomes" id="UP000554482"/>
    </source>
</evidence>
<feature type="region of interest" description="Disordered" evidence="1">
    <location>
        <begin position="29"/>
        <end position="67"/>
    </location>
</feature>
<organism evidence="2 3">
    <name type="scientific">Thalictrum thalictroides</name>
    <name type="common">Rue-anemone</name>
    <name type="synonym">Anemone thalictroides</name>
    <dbReference type="NCBI Taxonomy" id="46969"/>
    <lineage>
        <taxon>Eukaryota</taxon>
        <taxon>Viridiplantae</taxon>
        <taxon>Streptophyta</taxon>
        <taxon>Embryophyta</taxon>
        <taxon>Tracheophyta</taxon>
        <taxon>Spermatophyta</taxon>
        <taxon>Magnoliopsida</taxon>
        <taxon>Ranunculales</taxon>
        <taxon>Ranunculaceae</taxon>
        <taxon>Thalictroideae</taxon>
        <taxon>Thalictrum</taxon>
    </lineage>
</organism>
<evidence type="ECO:0000256" key="1">
    <source>
        <dbReference type="SAM" id="MobiDB-lite"/>
    </source>
</evidence>
<dbReference type="Proteomes" id="UP000554482">
    <property type="component" value="Unassembled WGS sequence"/>
</dbReference>
<keyword evidence="3" id="KW-1185">Reference proteome</keyword>
<dbReference type="AlphaFoldDB" id="A0A7J6VGH6"/>
<reference evidence="2 3" key="1">
    <citation type="submission" date="2020-06" db="EMBL/GenBank/DDBJ databases">
        <title>Transcriptomic and genomic resources for Thalictrum thalictroides and T. hernandezii: Facilitating candidate gene discovery in an emerging model plant lineage.</title>
        <authorList>
            <person name="Arias T."/>
            <person name="Riano-Pachon D.M."/>
            <person name="Di Stilio V.S."/>
        </authorList>
    </citation>
    <scope>NUCLEOTIDE SEQUENCE [LARGE SCALE GENOMIC DNA]</scope>
    <source>
        <strain evidence="3">cv. WT478/WT964</strain>
        <tissue evidence="2">Leaves</tissue>
    </source>
</reference>
<sequence>MVQFQKPKKIYNDRRFFFGSGPGIVPNDNYSVVGSPNADKRGSRSREGSYMPFGPSGGAPKPGLHPAGFPVPRIPLPPFPGGLHSQPYAIPTRGAVHGGPIGGHLSHQQGSIFHYLLLVASLWTKRGAIWSRQIDLVM</sequence>
<comment type="caution">
    <text evidence="2">The sequence shown here is derived from an EMBL/GenBank/DDBJ whole genome shotgun (WGS) entry which is preliminary data.</text>
</comment>
<name>A0A7J6VGH6_THATH</name>
<evidence type="ECO:0000313" key="2">
    <source>
        <dbReference type="EMBL" id="KAF5184003.1"/>
    </source>
</evidence>
<dbReference type="OrthoDB" id="10648339at2759"/>
<protein>
    <submittedName>
        <fullName evidence="2">Regulator of nonsense transcripts 1-like protein</fullName>
    </submittedName>
</protein>